<organism evidence="4 5">
    <name type="scientific">Sulfurihydrogenibium azorense (strain DSM 15241 / OCM 825 / Az-Fu1)</name>
    <dbReference type="NCBI Taxonomy" id="204536"/>
    <lineage>
        <taxon>Bacteria</taxon>
        <taxon>Pseudomonadati</taxon>
        <taxon>Aquificota</taxon>
        <taxon>Aquificia</taxon>
        <taxon>Aquificales</taxon>
        <taxon>Hydrogenothermaceae</taxon>
        <taxon>Sulfurihydrogenibium</taxon>
    </lineage>
</organism>
<dbReference type="STRING" id="204536.SULAZ_0292"/>
<dbReference type="InterPro" id="IPR002347">
    <property type="entry name" value="SDR_fam"/>
</dbReference>
<dbReference type="PRINTS" id="PR00080">
    <property type="entry name" value="SDRFAMILY"/>
</dbReference>
<dbReference type="HOGENOM" id="CLU_010194_1_3_0"/>
<dbReference type="InterPro" id="IPR036291">
    <property type="entry name" value="NAD(P)-bd_dom_sf"/>
</dbReference>
<dbReference type="OrthoDB" id="9793499at2"/>
<dbReference type="eggNOG" id="COG1028">
    <property type="taxonomic scope" value="Bacteria"/>
</dbReference>
<sequence>MEIKGKTALITGGSKRIGRAITIGLAKEGCNVIIHYHSSEREAQELKTLVESFGVRSYLLKADLTKEEDIVRIAEESVNIGVDILINNASLYYKTPLDTATFKDLNIFYSIHVKAPFYLSKVIGKKMYEKKEGRIVNIVDYSAILPYPDYTPYTVSKGALLTMTKAFAKEFAPYVLVNGILPGPIVSPEDLQDKEIPLKKTLLKRWGGEQEVFKAVKYLIETDFTTGALIPVEGGRLIF</sequence>
<dbReference type="PANTHER" id="PTHR43639">
    <property type="entry name" value="OXIDOREDUCTASE, SHORT-CHAIN DEHYDROGENASE/REDUCTASE FAMILY (AFU_ORTHOLOGUE AFUA_5G02870)"/>
    <property type="match status" value="1"/>
</dbReference>
<dbReference type="PROSITE" id="PS00061">
    <property type="entry name" value="ADH_SHORT"/>
    <property type="match status" value="1"/>
</dbReference>
<dbReference type="PANTHER" id="PTHR43639:SF1">
    <property type="entry name" value="SHORT-CHAIN DEHYDROGENASE_REDUCTASE FAMILY PROTEIN"/>
    <property type="match status" value="1"/>
</dbReference>
<dbReference type="KEGG" id="saf:SULAZ_0292"/>
<keyword evidence="2" id="KW-0560">Oxidoreductase</keyword>
<protein>
    <submittedName>
        <fullName evidence="4">Dehydrogenase</fullName>
    </submittedName>
</protein>
<name>C1DT50_SULAA</name>
<evidence type="ECO:0000256" key="1">
    <source>
        <dbReference type="ARBA" id="ARBA00006484"/>
    </source>
</evidence>
<reference evidence="4 5" key="1">
    <citation type="journal article" date="2009" name="J. Bacteriol.">
        <title>Complete and draft genome sequences of six members of the Aquificales.</title>
        <authorList>
            <person name="Reysenbach A.L."/>
            <person name="Hamamura N."/>
            <person name="Podar M."/>
            <person name="Griffiths E."/>
            <person name="Ferreira S."/>
            <person name="Hochstein R."/>
            <person name="Heidelberg J."/>
            <person name="Johnson J."/>
            <person name="Mead D."/>
            <person name="Pohorille A."/>
            <person name="Sarmiento M."/>
            <person name="Schweighofer K."/>
            <person name="Seshadri R."/>
            <person name="Voytek M.A."/>
        </authorList>
    </citation>
    <scope>NUCLEOTIDE SEQUENCE [LARGE SCALE GENOMIC DNA]</scope>
    <source>
        <strain evidence="5">Az-Fu1 / DSM 15241 / OCM 825</strain>
    </source>
</reference>
<dbReference type="EMBL" id="CP001229">
    <property type="protein sequence ID" value="ACN99534.1"/>
    <property type="molecule type" value="Genomic_DNA"/>
</dbReference>
<gene>
    <name evidence="4" type="ordered locus">SULAZ_0292</name>
</gene>
<comment type="similarity">
    <text evidence="1 3">Belongs to the short-chain dehydrogenases/reductases (SDR) family.</text>
</comment>
<evidence type="ECO:0000313" key="5">
    <source>
        <dbReference type="Proteomes" id="UP000001369"/>
    </source>
</evidence>
<evidence type="ECO:0000256" key="3">
    <source>
        <dbReference type="RuleBase" id="RU000363"/>
    </source>
</evidence>
<dbReference type="GO" id="GO:0016491">
    <property type="term" value="F:oxidoreductase activity"/>
    <property type="evidence" value="ECO:0007669"/>
    <property type="project" value="UniProtKB-KW"/>
</dbReference>
<dbReference type="Pfam" id="PF00106">
    <property type="entry name" value="adh_short"/>
    <property type="match status" value="1"/>
</dbReference>
<dbReference type="Gene3D" id="3.40.50.720">
    <property type="entry name" value="NAD(P)-binding Rossmann-like Domain"/>
    <property type="match status" value="1"/>
</dbReference>
<dbReference type="InterPro" id="IPR020904">
    <property type="entry name" value="Sc_DH/Rdtase_CS"/>
</dbReference>
<accession>C1DT50</accession>
<proteinExistence type="inferred from homology"/>
<dbReference type="PRINTS" id="PR00081">
    <property type="entry name" value="GDHRDH"/>
</dbReference>
<evidence type="ECO:0000256" key="2">
    <source>
        <dbReference type="ARBA" id="ARBA00023002"/>
    </source>
</evidence>
<dbReference type="RefSeq" id="WP_012674847.1">
    <property type="nucleotide sequence ID" value="NC_012438.1"/>
</dbReference>
<dbReference type="SUPFAM" id="SSF51735">
    <property type="entry name" value="NAD(P)-binding Rossmann-fold domains"/>
    <property type="match status" value="1"/>
</dbReference>
<keyword evidence="5" id="KW-1185">Reference proteome</keyword>
<dbReference type="AlphaFoldDB" id="C1DT50"/>
<evidence type="ECO:0000313" key="4">
    <source>
        <dbReference type="EMBL" id="ACN99534.1"/>
    </source>
</evidence>
<dbReference type="Proteomes" id="UP000001369">
    <property type="component" value="Chromosome"/>
</dbReference>